<accession>A0ABV3FAQ1</accession>
<gene>
    <name evidence="2" type="ORF">AB0H72_18390</name>
</gene>
<keyword evidence="3" id="KW-1185">Reference proteome</keyword>
<dbReference type="RefSeq" id="WP_357979978.1">
    <property type="nucleotide sequence ID" value="NZ_JBFAIH010000010.1"/>
</dbReference>
<feature type="region of interest" description="Disordered" evidence="1">
    <location>
        <begin position="24"/>
        <end position="49"/>
    </location>
</feature>
<dbReference type="Proteomes" id="UP001551658">
    <property type="component" value="Unassembled WGS sequence"/>
</dbReference>
<organism evidence="2 3">
    <name type="scientific">Nocardia fusca</name>
    <dbReference type="NCBI Taxonomy" id="941183"/>
    <lineage>
        <taxon>Bacteria</taxon>
        <taxon>Bacillati</taxon>
        <taxon>Actinomycetota</taxon>
        <taxon>Actinomycetes</taxon>
        <taxon>Mycobacteriales</taxon>
        <taxon>Nocardiaceae</taxon>
        <taxon>Nocardia</taxon>
    </lineage>
</organism>
<comment type="caution">
    <text evidence="2">The sequence shown here is derived from an EMBL/GenBank/DDBJ whole genome shotgun (WGS) entry which is preliminary data.</text>
</comment>
<proteinExistence type="predicted"/>
<evidence type="ECO:0000313" key="3">
    <source>
        <dbReference type="Proteomes" id="UP001551658"/>
    </source>
</evidence>
<protein>
    <submittedName>
        <fullName evidence="2">Uncharacterized protein</fullName>
    </submittedName>
</protein>
<name>A0ABV3FAQ1_9NOCA</name>
<dbReference type="EMBL" id="JBFAIH010000010">
    <property type="protein sequence ID" value="MEV0364663.1"/>
    <property type="molecule type" value="Genomic_DNA"/>
</dbReference>
<feature type="compositionally biased region" description="Basic and acidic residues" evidence="1">
    <location>
        <begin position="143"/>
        <end position="157"/>
    </location>
</feature>
<reference evidence="2 3" key="1">
    <citation type="submission" date="2024-06" db="EMBL/GenBank/DDBJ databases">
        <title>The Natural Products Discovery Center: Release of the First 8490 Sequenced Strains for Exploring Actinobacteria Biosynthetic Diversity.</title>
        <authorList>
            <person name="Kalkreuter E."/>
            <person name="Kautsar S.A."/>
            <person name="Yang D."/>
            <person name="Bader C.D."/>
            <person name="Teijaro C.N."/>
            <person name="Fluegel L."/>
            <person name="Davis C.M."/>
            <person name="Simpson J.R."/>
            <person name="Lauterbach L."/>
            <person name="Steele A.D."/>
            <person name="Gui C."/>
            <person name="Meng S."/>
            <person name="Li G."/>
            <person name="Viehrig K."/>
            <person name="Ye F."/>
            <person name="Su P."/>
            <person name="Kiefer A.F."/>
            <person name="Nichols A."/>
            <person name="Cepeda A.J."/>
            <person name="Yan W."/>
            <person name="Fan B."/>
            <person name="Jiang Y."/>
            <person name="Adhikari A."/>
            <person name="Zheng C.-J."/>
            <person name="Schuster L."/>
            <person name="Cowan T.M."/>
            <person name="Smanski M.J."/>
            <person name="Chevrette M.G."/>
            <person name="De Carvalho L.P.S."/>
            <person name="Shen B."/>
        </authorList>
    </citation>
    <scope>NUCLEOTIDE SEQUENCE [LARGE SCALE GENOMIC DNA]</scope>
    <source>
        <strain evidence="2 3">NPDC050671</strain>
    </source>
</reference>
<evidence type="ECO:0000313" key="2">
    <source>
        <dbReference type="EMBL" id="MEV0364663.1"/>
    </source>
</evidence>
<evidence type="ECO:0000256" key="1">
    <source>
        <dbReference type="SAM" id="MobiDB-lite"/>
    </source>
</evidence>
<sequence>MSRPLSNVVPGALLRAERAPRRHRVIPPRLQQEAEASAGPPEDALAVPDELRSPPAQDVHLRIWLGGIAFDYRAAAMAARTLIEDWQRKRWYAIELLPTSIQKCRLLPRLPNERLFLGPAATRQTSSSNRLHTFGVTGPRPANRTDIDEICPRTDSR</sequence>
<feature type="region of interest" description="Disordered" evidence="1">
    <location>
        <begin position="127"/>
        <end position="157"/>
    </location>
</feature>